<dbReference type="GO" id="GO:0005886">
    <property type="term" value="C:plasma membrane"/>
    <property type="evidence" value="ECO:0007669"/>
    <property type="project" value="UniProtKB-SubCell"/>
</dbReference>
<dbReference type="AlphaFoldDB" id="A0A317PQF0"/>
<evidence type="ECO:0000256" key="1">
    <source>
        <dbReference type="ARBA" id="ARBA00004651"/>
    </source>
</evidence>
<dbReference type="Proteomes" id="UP000246352">
    <property type="component" value="Unassembled WGS sequence"/>
</dbReference>
<evidence type="ECO:0000256" key="4">
    <source>
        <dbReference type="ARBA" id="ARBA00022840"/>
    </source>
</evidence>
<feature type="domain" description="ABC transporter" evidence="8">
    <location>
        <begin position="325"/>
        <end position="554"/>
    </location>
</feature>
<comment type="subcellular location">
    <subcellularLocation>
        <location evidence="1">Cell membrane</location>
        <topology evidence="1">Multi-pass membrane protein</topology>
    </subcellularLocation>
</comment>
<evidence type="ECO:0000313" key="10">
    <source>
        <dbReference type="EMBL" id="PWW00621.1"/>
    </source>
</evidence>
<feature type="transmembrane region" description="Helical" evidence="7">
    <location>
        <begin position="48"/>
        <end position="68"/>
    </location>
</feature>
<dbReference type="SMART" id="SM00382">
    <property type="entry name" value="AAA"/>
    <property type="match status" value="1"/>
</dbReference>
<dbReference type="Gene3D" id="3.40.50.300">
    <property type="entry name" value="P-loop containing nucleotide triphosphate hydrolases"/>
    <property type="match status" value="1"/>
</dbReference>
<evidence type="ECO:0000256" key="3">
    <source>
        <dbReference type="ARBA" id="ARBA00022741"/>
    </source>
</evidence>
<dbReference type="InterPro" id="IPR039421">
    <property type="entry name" value="Type_1_exporter"/>
</dbReference>
<dbReference type="PANTHER" id="PTHR24221">
    <property type="entry name" value="ATP-BINDING CASSETTE SUB-FAMILY B"/>
    <property type="match status" value="1"/>
</dbReference>
<sequence length="554" mass="60141">MSGDTFRFTTDPHILAASVSANVLGFALPLMMLQIYDRVIPHKGYETLTVLTVGVMVAIVLEMVLRAARAHLMALAGDAFERNTQARLFERLLKTELSTVEKHSPGVYMDQISSIDRIREFRHGDTAVAALDLPFAALFLLVVMVISPILAAVIVLLTLVSVFAVRALQSQAATLSQQRRGIDRRRFSFLIEVLDGIESIKSLNLEAFMERRYERLSSSTSQVGAQSTRRSNFSQTVTGSIGQITPVLIASVGAVMVINQAITIGGLAAVMLLGSRIVQPVLKLEALRVGEEDTRRAESELAKLMAFPLPAKGGTRCERIDSIELSGINLMRQDTDTALFSNLDLKLNRGEIISIDGANGSGRSMLLWMIMGYCRPQSGGVRINGAPMDVYDQADLRGRIAYLPPRPMLLEGTVLDNMSRFQPERHLDDALRVATALGLGGYFASHQEGFSAVVGHGLNAGLPTSVAERVPLVGALVGRPDLVLFDEANANLDMEGDACLKEYIAALKGQAAVILVTQRPSYVALADRHFLLADGQLSQVARARQPQTSMATSL</sequence>
<feature type="transmembrane region" description="Helical" evidence="7">
    <location>
        <begin position="135"/>
        <end position="165"/>
    </location>
</feature>
<keyword evidence="11" id="KW-1185">Reference proteome</keyword>
<evidence type="ECO:0000259" key="8">
    <source>
        <dbReference type="PROSITE" id="PS50893"/>
    </source>
</evidence>
<keyword evidence="6 7" id="KW-0472">Membrane</keyword>
<dbReference type="PANTHER" id="PTHR24221:SF248">
    <property type="entry name" value="ABC TRANSPORTER TRANSMEMBRANE REGION"/>
    <property type="match status" value="1"/>
</dbReference>
<reference evidence="10 11" key="1">
    <citation type="submission" date="2018-05" db="EMBL/GenBank/DDBJ databases">
        <title>Genomic Encyclopedia of Type Strains, Phase IV (KMG-IV): sequencing the most valuable type-strain genomes for metagenomic binning, comparative biology and taxonomic classification.</title>
        <authorList>
            <person name="Goeker M."/>
        </authorList>
    </citation>
    <scope>NUCLEOTIDE SEQUENCE [LARGE SCALE GENOMIC DNA]</scope>
    <source>
        <strain evidence="10 11">DSM 16791</strain>
    </source>
</reference>
<evidence type="ECO:0000256" key="6">
    <source>
        <dbReference type="ARBA" id="ARBA00023136"/>
    </source>
</evidence>
<proteinExistence type="predicted"/>
<dbReference type="InterPro" id="IPR011527">
    <property type="entry name" value="ABC1_TM_dom"/>
</dbReference>
<keyword evidence="4 10" id="KW-0067">ATP-binding</keyword>
<dbReference type="PROSITE" id="PS50893">
    <property type="entry name" value="ABC_TRANSPORTER_2"/>
    <property type="match status" value="1"/>
</dbReference>
<accession>A0A317PQF0</accession>
<dbReference type="SUPFAM" id="SSF52540">
    <property type="entry name" value="P-loop containing nucleoside triphosphate hydrolases"/>
    <property type="match status" value="1"/>
</dbReference>
<dbReference type="GO" id="GO:0016887">
    <property type="term" value="F:ATP hydrolysis activity"/>
    <property type="evidence" value="ECO:0007669"/>
    <property type="project" value="InterPro"/>
</dbReference>
<dbReference type="RefSeq" id="WP_110032816.1">
    <property type="nucleotide sequence ID" value="NZ_QGTR01000003.1"/>
</dbReference>
<feature type="domain" description="ABC transmembrane type-1" evidence="9">
    <location>
        <begin position="14"/>
        <end position="284"/>
    </location>
</feature>
<organism evidence="10 11">
    <name type="scientific">Hoeflea marina</name>
    <dbReference type="NCBI Taxonomy" id="274592"/>
    <lineage>
        <taxon>Bacteria</taxon>
        <taxon>Pseudomonadati</taxon>
        <taxon>Pseudomonadota</taxon>
        <taxon>Alphaproteobacteria</taxon>
        <taxon>Hyphomicrobiales</taxon>
        <taxon>Rhizobiaceae</taxon>
        <taxon>Hoeflea</taxon>
    </lineage>
</organism>
<evidence type="ECO:0000259" key="9">
    <source>
        <dbReference type="PROSITE" id="PS50929"/>
    </source>
</evidence>
<dbReference type="InterPro" id="IPR003593">
    <property type="entry name" value="AAA+_ATPase"/>
</dbReference>
<dbReference type="GO" id="GO:0034040">
    <property type="term" value="F:ATPase-coupled lipid transmembrane transporter activity"/>
    <property type="evidence" value="ECO:0007669"/>
    <property type="project" value="TreeGrafter"/>
</dbReference>
<evidence type="ECO:0000256" key="2">
    <source>
        <dbReference type="ARBA" id="ARBA00022692"/>
    </source>
</evidence>
<dbReference type="InterPro" id="IPR003439">
    <property type="entry name" value="ABC_transporter-like_ATP-bd"/>
</dbReference>
<keyword evidence="5 7" id="KW-1133">Transmembrane helix</keyword>
<keyword evidence="3" id="KW-0547">Nucleotide-binding</keyword>
<protein>
    <submittedName>
        <fullName evidence="10">ATP-binding cassette subfamily C protein LapB</fullName>
    </submittedName>
</protein>
<keyword evidence="2 7" id="KW-0812">Transmembrane</keyword>
<evidence type="ECO:0000313" key="11">
    <source>
        <dbReference type="Proteomes" id="UP000246352"/>
    </source>
</evidence>
<dbReference type="InterPro" id="IPR036640">
    <property type="entry name" value="ABC1_TM_sf"/>
</dbReference>
<dbReference type="InterPro" id="IPR027417">
    <property type="entry name" value="P-loop_NTPase"/>
</dbReference>
<feature type="transmembrane region" description="Helical" evidence="7">
    <location>
        <begin position="14"/>
        <end position="36"/>
    </location>
</feature>
<dbReference type="EMBL" id="QGTR01000003">
    <property type="protein sequence ID" value="PWW00621.1"/>
    <property type="molecule type" value="Genomic_DNA"/>
</dbReference>
<comment type="caution">
    <text evidence="10">The sequence shown here is derived from an EMBL/GenBank/DDBJ whole genome shotgun (WGS) entry which is preliminary data.</text>
</comment>
<gene>
    <name evidence="10" type="ORF">DFR52_103829</name>
</gene>
<evidence type="ECO:0000256" key="7">
    <source>
        <dbReference type="SAM" id="Phobius"/>
    </source>
</evidence>
<dbReference type="Pfam" id="PF00005">
    <property type="entry name" value="ABC_tran"/>
    <property type="match status" value="1"/>
</dbReference>
<dbReference type="GO" id="GO:0005524">
    <property type="term" value="F:ATP binding"/>
    <property type="evidence" value="ECO:0007669"/>
    <property type="project" value="UniProtKB-KW"/>
</dbReference>
<dbReference type="PROSITE" id="PS50929">
    <property type="entry name" value="ABC_TM1F"/>
    <property type="match status" value="1"/>
</dbReference>
<dbReference type="OrthoDB" id="9787557at2"/>
<dbReference type="Gene3D" id="1.20.1560.10">
    <property type="entry name" value="ABC transporter type 1, transmembrane domain"/>
    <property type="match status" value="1"/>
</dbReference>
<dbReference type="GO" id="GO:0140359">
    <property type="term" value="F:ABC-type transporter activity"/>
    <property type="evidence" value="ECO:0007669"/>
    <property type="project" value="InterPro"/>
</dbReference>
<feature type="transmembrane region" description="Helical" evidence="7">
    <location>
        <begin position="247"/>
        <end position="273"/>
    </location>
</feature>
<name>A0A317PQF0_9HYPH</name>
<dbReference type="Pfam" id="PF00664">
    <property type="entry name" value="ABC_membrane"/>
    <property type="match status" value="1"/>
</dbReference>
<dbReference type="SUPFAM" id="SSF90123">
    <property type="entry name" value="ABC transporter transmembrane region"/>
    <property type="match status" value="1"/>
</dbReference>
<evidence type="ECO:0000256" key="5">
    <source>
        <dbReference type="ARBA" id="ARBA00022989"/>
    </source>
</evidence>